<sequence>MGQPRTELCSGSGRTQGSKTFHYLEEKKTIPLFAGSISLVAASEKEKAQTQPYFWGVEISISQKYSWGL</sequence>
<proteinExistence type="predicted"/>
<reference evidence="1 2" key="1">
    <citation type="journal article" date="2016" name="Nat. Commun.">
        <title>Thousands of microbial genomes shed light on interconnected biogeochemical processes in an aquifer system.</title>
        <authorList>
            <person name="Anantharaman K."/>
            <person name="Brown C.T."/>
            <person name="Hug L.A."/>
            <person name="Sharon I."/>
            <person name="Castelle C.J."/>
            <person name="Probst A.J."/>
            <person name="Thomas B.C."/>
            <person name="Singh A."/>
            <person name="Wilkins M.J."/>
            <person name="Karaoz U."/>
            <person name="Brodie E.L."/>
            <person name="Williams K.H."/>
            <person name="Hubbard S.S."/>
            <person name="Banfield J.F."/>
        </authorList>
    </citation>
    <scope>NUCLEOTIDE SEQUENCE [LARGE SCALE GENOMIC DNA]</scope>
</reference>
<gene>
    <name evidence="1" type="ORF">A3B14_02390</name>
</gene>
<evidence type="ECO:0000313" key="1">
    <source>
        <dbReference type="EMBL" id="OHB02858.1"/>
    </source>
</evidence>
<dbReference type="EMBL" id="MHWE01000025">
    <property type="protein sequence ID" value="OHB02858.1"/>
    <property type="molecule type" value="Genomic_DNA"/>
</dbReference>
<comment type="caution">
    <text evidence="1">The sequence shown here is derived from an EMBL/GenBank/DDBJ whole genome shotgun (WGS) entry which is preliminary data.</text>
</comment>
<dbReference type="AlphaFoldDB" id="A0A1G2TZY5"/>
<protein>
    <submittedName>
        <fullName evidence="1">Uncharacterized protein</fullName>
    </submittedName>
</protein>
<name>A0A1G2TZY5_9BACT</name>
<accession>A0A1G2TZY5</accession>
<dbReference type="Proteomes" id="UP000176800">
    <property type="component" value="Unassembled WGS sequence"/>
</dbReference>
<organism evidence="1 2">
    <name type="scientific">Candidatus Zambryskibacteria bacterium RIFCSPLOWO2_01_FULL_45_21</name>
    <dbReference type="NCBI Taxonomy" id="1802761"/>
    <lineage>
        <taxon>Bacteria</taxon>
        <taxon>Candidatus Zambryskiibacteriota</taxon>
    </lineage>
</organism>
<evidence type="ECO:0000313" key="2">
    <source>
        <dbReference type="Proteomes" id="UP000176800"/>
    </source>
</evidence>